<organism evidence="4 5">
    <name type="scientific">Halomicrobium mukohataei</name>
    <dbReference type="NCBI Taxonomy" id="57705"/>
    <lineage>
        <taxon>Archaea</taxon>
        <taxon>Methanobacteriati</taxon>
        <taxon>Methanobacteriota</taxon>
        <taxon>Stenosarchaea group</taxon>
        <taxon>Halobacteria</taxon>
        <taxon>Halobacteriales</taxon>
        <taxon>Haloarculaceae</taxon>
        <taxon>Halomicrobium</taxon>
    </lineage>
</organism>
<dbReference type="Pfam" id="PF13673">
    <property type="entry name" value="Acetyltransf_10"/>
    <property type="match status" value="1"/>
</dbReference>
<protein>
    <submittedName>
        <fullName evidence="4">GNAT family N-acetyltransferase</fullName>
    </submittedName>
</protein>
<proteinExistence type="predicted"/>
<dbReference type="InterPro" id="IPR050832">
    <property type="entry name" value="Bact_Acetyltransf"/>
</dbReference>
<dbReference type="PROSITE" id="PS51186">
    <property type="entry name" value="GNAT"/>
    <property type="match status" value="1"/>
</dbReference>
<dbReference type="AlphaFoldDB" id="A0A4D6KJP9"/>
<keyword evidence="1 4" id="KW-0808">Transferase</keyword>
<dbReference type="SUPFAM" id="SSF55729">
    <property type="entry name" value="Acyl-CoA N-acyltransferases (Nat)"/>
    <property type="match status" value="1"/>
</dbReference>
<evidence type="ECO:0000259" key="3">
    <source>
        <dbReference type="PROSITE" id="PS51186"/>
    </source>
</evidence>
<keyword evidence="2" id="KW-0012">Acyltransferase</keyword>
<dbReference type="EMBL" id="CP039375">
    <property type="protein sequence ID" value="QCD66899.1"/>
    <property type="molecule type" value="Genomic_DNA"/>
</dbReference>
<dbReference type="GO" id="GO:0016747">
    <property type="term" value="F:acyltransferase activity, transferring groups other than amino-acyl groups"/>
    <property type="evidence" value="ECO:0007669"/>
    <property type="project" value="InterPro"/>
</dbReference>
<gene>
    <name evidence="4" type="ORF">E5139_15055</name>
</gene>
<dbReference type="GeneID" id="42180286"/>
<evidence type="ECO:0000313" key="5">
    <source>
        <dbReference type="Proteomes" id="UP000297053"/>
    </source>
</evidence>
<reference evidence="4 5" key="2">
    <citation type="submission" date="2019-04" db="EMBL/GenBank/DDBJ databases">
        <authorList>
            <person name="Yang S."/>
            <person name="Wei W."/>
        </authorList>
    </citation>
    <scope>NUCLEOTIDE SEQUENCE [LARGE SCALE GENOMIC DNA]</scope>
    <source>
        <strain evidence="5">ZP60</strain>
    </source>
</reference>
<evidence type="ECO:0000256" key="1">
    <source>
        <dbReference type="ARBA" id="ARBA00022679"/>
    </source>
</evidence>
<dbReference type="InterPro" id="IPR016181">
    <property type="entry name" value="Acyl_CoA_acyltransferase"/>
</dbReference>
<dbReference type="Proteomes" id="UP000297053">
    <property type="component" value="Chromosome"/>
</dbReference>
<sequence>MSDPTLTVLPGDADLEPAFDVRRDVFVDEQGVDEAIEIDGKDPDATHVLAEVDGVPVATARLRVIDDGVGKVERVAVRASHRESGVGRRVMHRIDQLAIENGLDRLELHSQTRVEGFYQRLGYETVSGEFDEAGIPHVEMRKEL</sequence>
<accession>A0A4D6KJP9</accession>
<evidence type="ECO:0000313" key="4">
    <source>
        <dbReference type="EMBL" id="QCD66899.1"/>
    </source>
</evidence>
<dbReference type="PANTHER" id="PTHR43877">
    <property type="entry name" value="AMINOALKYLPHOSPHONATE N-ACETYLTRANSFERASE-RELATED-RELATED"/>
    <property type="match status" value="1"/>
</dbReference>
<dbReference type="KEGG" id="halz:E5139_15055"/>
<dbReference type="Gene3D" id="3.40.630.30">
    <property type="match status" value="1"/>
</dbReference>
<dbReference type="PANTHER" id="PTHR43877:SF2">
    <property type="entry name" value="AMINOALKYLPHOSPHONATE N-ACETYLTRANSFERASE-RELATED"/>
    <property type="match status" value="1"/>
</dbReference>
<name>A0A4D6KJP9_9EURY</name>
<dbReference type="OMA" id="PHVEMRK"/>
<evidence type="ECO:0000256" key="2">
    <source>
        <dbReference type="ARBA" id="ARBA00023315"/>
    </source>
</evidence>
<dbReference type="InterPro" id="IPR000182">
    <property type="entry name" value="GNAT_dom"/>
</dbReference>
<dbReference type="CDD" id="cd04301">
    <property type="entry name" value="NAT_SF"/>
    <property type="match status" value="1"/>
</dbReference>
<feature type="domain" description="N-acetyltransferase" evidence="3">
    <location>
        <begin position="6"/>
        <end position="144"/>
    </location>
</feature>
<reference evidence="4 5" key="1">
    <citation type="submission" date="2019-04" db="EMBL/GenBank/DDBJ databases">
        <title>Complete genome sequence of Arthrobacter sp. ZXY-2 associated with effective atrazine degradation and salt adaptation.</title>
        <authorList>
            <person name="Zhao X."/>
        </authorList>
    </citation>
    <scope>NUCLEOTIDE SEQUENCE [LARGE SCALE GENOMIC DNA]</scope>
    <source>
        <strain evidence="5">ZP60</strain>
    </source>
</reference>
<dbReference type="RefSeq" id="WP_015763338.1">
    <property type="nucleotide sequence ID" value="NZ_CP039375.1"/>
</dbReference>